<evidence type="ECO:0008006" key="5">
    <source>
        <dbReference type="Google" id="ProtNLM"/>
    </source>
</evidence>
<dbReference type="EMBL" id="RWGY01000007">
    <property type="protein sequence ID" value="TVU39870.1"/>
    <property type="molecule type" value="Genomic_DNA"/>
</dbReference>
<dbReference type="Gene3D" id="3.40.50.2000">
    <property type="entry name" value="Glycogen Phosphorylase B"/>
    <property type="match status" value="1"/>
</dbReference>
<proteinExistence type="inferred from homology"/>
<dbReference type="InterPro" id="IPR002213">
    <property type="entry name" value="UDP_glucos_trans"/>
</dbReference>
<dbReference type="PANTHER" id="PTHR48045:SF31">
    <property type="entry name" value="UDP-GLYCOSYLTRANSFERASE 76B1-LIKE"/>
    <property type="match status" value="1"/>
</dbReference>
<evidence type="ECO:0000313" key="4">
    <source>
        <dbReference type="Proteomes" id="UP000324897"/>
    </source>
</evidence>
<comment type="caution">
    <text evidence="3">The sequence shown here is derived from an EMBL/GenBank/DDBJ whole genome shotgun (WGS) entry which is preliminary data.</text>
</comment>
<dbReference type="Gramene" id="TVU39870">
    <property type="protein sequence ID" value="TVU39870"/>
    <property type="gene ID" value="EJB05_13313"/>
</dbReference>
<dbReference type="OrthoDB" id="684499at2759"/>
<comment type="similarity">
    <text evidence="1">Belongs to the UDP-glycosyltransferase family.</text>
</comment>
<dbReference type="GO" id="GO:0035251">
    <property type="term" value="F:UDP-glucosyltransferase activity"/>
    <property type="evidence" value="ECO:0007669"/>
    <property type="project" value="UniProtKB-ARBA"/>
</dbReference>
<reference evidence="3 4" key="1">
    <citation type="journal article" date="2019" name="Sci. Rep.">
        <title>A high-quality genome of Eragrostis curvula grass provides insights into Poaceae evolution and supports new strategies to enhance forage quality.</title>
        <authorList>
            <person name="Carballo J."/>
            <person name="Santos B.A.C.M."/>
            <person name="Zappacosta D."/>
            <person name="Garbus I."/>
            <person name="Selva J.P."/>
            <person name="Gallo C.A."/>
            <person name="Diaz A."/>
            <person name="Albertini E."/>
            <person name="Caccamo M."/>
            <person name="Echenique V."/>
        </authorList>
    </citation>
    <scope>NUCLEOTIDE SEQUENCE [LARGE SCALE GENOMIC DNA]</scope>
    <source>
        <strain evidence="4">cv. Victoria</strain>
        <tissue evidence="3">Leaf</tissue>
    </source>
</reference>
<dbReference type="Proteomes" id="UP000324897">
    <property type="component" value="Chromosome 4"/>
</dbReference>
<keyword evidence="4" id="KW-1185">Reference proteome</keyword>
<sequence length="212" mass="23792">MIRQDLQDHGIPTFPIGPLHKLTSPDGTVTSLLNQDRISIEWLDTQAPRSVLYVSFGSVVHVTQDEFMEVEWGLANSGKPFMWVVRRDLITRVEKIELPKGFESAMEGRGMVIDWAPQQEVLAHFAMGGFWTHSGWNSTLESICEGVPMLSRPIFGDQLPTGRYVNDTWKIGFLLEGVLECGMIVRAIRMLMEEDEGGKDPCVEFALGPSKI</sequence>
<organism evidence="3 4">
    <name type="scientific">Eragrostis curvula</name>
    <name type="common">weeping love grass</name>
    <dbReference type="NCBI Taxonomy" id="38414"/>
    <lineage>
        <taxon>Eukaryota</taxon>
        <taxon>Viridiplantae</taxon>
        <taxon>Streptophyta</taxon>
        <taxon>Embryophyta</taxon>
        <taxon>Tracheophyta</taxon>
        <taxon>Spermatophyta</taxon>
        <taxon>Magnoliopsida</taxon>
        <taxon>Liliopsida</taxon>
        <taxon>Poales</taxon>
        <taxon>Poaceae</taxon>
        <taxon>PACMAD clade</taxon>
        <taxon>Chloridoideae</taxon>
        <taxon>Eragrostideae</taxon>
        <taxon>Eragrostidinae</taxon>
        <taxon>Eragrostis</taxon>
    </lineage>
</organism>
<accession>A0A5J9VXQ2</accession>
<keyword evidence="2" id="KW-0808">Transferase</keyword>
<dbReference type="FunFam" id="3.40.50.2000:FF:000040">
    <property type="entry name" value="UDP-glycosyltransferase 76C1"/>
    <property type="match status" value="1"/>
</dbReference>
<dbReference type="AlphaFoldDB" id="A0A5J9VXQ2"/>
<gene>
    <name evidence="3" type="ORF">EJB05_13313</name>
</gene>
<dbReference type="CDD" id="cd03784">
    <property type="entry name" value="GT1_Gtf-like"/>
    <property type="match status" value="1"/>
</dbReference>
<dbReference type="PANTHER" id="PTHR48045">
    <property type="entry name" value="UDP-GLYCOSYLTRANSFERASE 72B1"/>
    <property type="match status" value="1"/>
</dbReference>
<evidence type="ECO:0000256" key="1">
    <source>
        <dbReference type="ARBA" id="ARBA00009995"/>
    </source>
</evidence>
<evidence type="ECO:0000256" key="2">
    <source>
        <dbReference type="ARBA" id="ARBA00022679"/>
    </source>
</evidence>
<dbReference type="SUPFAM" id="SSF53756">
    <property type="entry name" value="UDP-Glycosyltransferase/glycogen phosphorylase"/>
    <property type="match status" value="1"/>
</dbReference>
<dbReference type="Pfam" id="PF00201">
    <property type="entry name" value="UDPGT"/>
    <property type="match status" value="1"/>
</dbReference>
<evidence type="ECO:0000313" key="3">
    <source>
        <dbReference type="EMBL" id="TVU39870.1"/>
    </source>
</evidence>
<feature type="non-terminal residue" evidence="3">
    <location>
        <position position="1"/>
    </location>
</feature>
<protein>
    <recommendedName>
        <fullName evidence="5">UDP-glycosyltransferases domain-containing protein</fullName>
    </recommendedName>
</protein>
<name>A0A5J9VXQ2_9POAL</name>